<name>A0A521FV39_9SPHI</name>
<gene>
    <name evidence="1" type="ORF">SAMN06265348_1354</name>
</gene>
<keyword evidence="2" id="KW-1185">Reference proteome</keyword>
<accession>A0A521FV39</accession>
<evidence type="ECO:0000313" key="1">
    <source>
        <dbReference type="EMBL" id="SMP00075.1"/>
    </source>
</evidence>
<proteinExistence type="predicted"/>
<dbReference type="EMBL" id="FXTN01000035">
    <property type="protein sequence ID" value="SMP00075.1"/>
    <property type="molecule type" value="Genomic_DNA"/>
</dbReference>
<organism evidence="1 2">
    <name type="scientific">Pedobacter westerhofensis</name>
    <dbReference type="NCBI Taxonomy" id="425512"/>
    <lineage>
        <taxon>Bacteria</taxon>
        <taxon>Pseudomonadati</taxon>
        <taxon>Bacteroidota</taxon>
        <taxon>Sphingobacteriia</taxon>
        <taxon>Sphingobacteriales</taxon>
        <taxon>Sphingobacteriaceae</taxon>
        <taxon>Pedobacter</taxon>
    </lineage>
</organism>
<protein>
    <submittedName>
        <fullName evidence="1">Uncharacterized protein</fullName>
    </submittedName>
</protein>
<dbReference type="AlphaFoldDB" id="A0A521FV39"/>
<dbReference type="Proteomes" id="UP000320300">
    <property type="component" value="Unassembled WGS sequence"/>
</dbReference>
<evidence type="ECO:0000313" key="2">
    <source>
        <dbReference type="Proteomes" id="UP000320300"/>
    </source>
</evidence>
<sequence length="45" mass="5312">MPVCDEWVLVNNMDLIPEVVAKSIGLVKTMYNDELWKYIKQQYHG</sequence>
<reference evidence="1 2" key="1">
    <citation type="submission" date="2017-05" db="EMBL/GenBank/DDBJ databases">
        <authorList>
            <person name="Varghese N."/>
            <person name="Submissions S."/>
        </authorList>
    </citation>
    <scope>NUCLEOTIDE SEQUENCE [LARGE SCALE GENOMIC DNA]</scope>
    <source>
        <strain evidence="1 2">DSM 19036</strain>
    </source>
</reference>